<name>A0AAE1BBE0_9GAST</name>
<protein>
    <recommendedName>
        <fullName evidence="3">DUF4371 domain-containing protein</fullName>
    </recommendedName>
</protein>
<sequence length="246" mass="27448">MYVTAHAPPVSRNVQTPYRPTVENCKKIEVSEENRAFNAKWIASFDITADETVCELCGATLRNDSVDTTKRLNTGEDICEALLNCLRDKEIKTTHLVSVATDGAPSMIGRRRISWLFADVAGQKTARRGAVCSNISSRVHRKQPEWLEELHFMVGMAARLNTLDVALQGKGRTALHRLKEEKLTVLARDLQEERKNTALSFHVTPLSLGTSVLNTIAFEGVNQPDLEMEVADTADKDIWVFKRLAA</sequence>
<dbReference type="PANTHER" id="PTHR45913">
    <property type="entry name" value="EPM2A-INTERACTING PROTEIN 1"/>
    <property type="match status" value="1"/>
</dbReference>
<gene>
    <name evidence="1" type="ORF">RRG08_067359</name>
</gene>
<proteinExistence type="predicted"/>
<accession>A0AAE1BBE0</accession>
<evidence type="ECO:0000313" key="2">
    <source>
        <dbReference type="Proteomes" id="UP001283361"/>
    </source>
</evidence>
<reference evidence="1" key="1">
    <citation type="journal article" date="2023" name="G3 (Bethesda)">
        <title>A reference genome for the long-term kleptoplast-retaining sea slug Elysia crispata morphotype clarki.</title>
        <authorList>
            <person name="Eastman K.E."/>
            <person name="Pendleton A.L."/>
            <person name="Shaikh M.A."/>
            <person name="Suttiyut T."/>
            <person name="Ogas R."/>
            <person name="Tomko P."/>
            <person name="Gavelis G."/>
            <person name="Widhalm J.R."/>
            <person name="Wisecaver J.H."/>
        </authorList>
    </citation>
    <scope>NUCLEOTIDE SEQUENCE</scope>
    <source>
        <strain evidence="1">ECLA1</strain>
    </source>
</reference>
<dbReference type="AlphaFoldDB" id="A0AAE1BBE0"/>
<dbReference type="PANTHER" id="PTHR45913:SF10">
    <property type="entry name" value="DUF4371 DOMAIN-CONTAINING PROTEIN"/>
    <property type="match status" value="1"/>
</dbReference>
<keyword evidence="2" id="KW-1185">Reference proteome</keyword>
<evidence type="ECO:0008006" key="3">
    <source>
        <dbReference type="Google" id="ProtNLM"/>
    </source>
</evidence>
<comment type="caution">
    <text evidence="1">The sequence shown here is derived from an EMBL/GenBank/DDBJ whole genome shotgun (WGS) entry which is preliminary data.</text>
</comment>
<organism evidence="1 2">
    <name type="scientific">Elysia crispata</name>
    <name type="common">lettuce slug</name>
    <dbReference type="NCBI Taxonomy" id="231223"/>
    <lineage>
        <taxon>Eukaryota</taxon>
        <taxon>Metazoa</taxon>
        <taxon>Spiralia</taxon>
        <taxon>Lophotrochozoa</taxon>
        <taxon>Mollusca</taxon>
        <taxon>Gastropoda</taxon>
        <taxon>Heterobranchia</taxon>
        <taxon>Euthyneura</taxon>
        <taxon>Panpulmonata</taxon>
        <taxon>Sacoglossa</taxon>
        <taxon>Placobranchoidea</taxon>
        <taxon>Plakobranchidae</taxon>
        <taxon>Elysia</taxon>
    </lineage>
</organism>
<dbReference type="EMBL" id="JAWDGP010000179">
    <property type="protein sequence ID" value="KAK3803183.1"/>
    <property type="molecule type" value="Genomic_DNA"/>
</dbReference>
<evidence type="ECO:0000313" key="1">
    <source>
        <dbReference type="EMBL" id="KAK3803183.1"/>
    </source>
</evidence>
<dbReference type="Proteomes" id="UP001283361">
    <property type="component" value="Unassembled WGS sequence"/>
</dbReference>